<feature type="coiled-coil region" evidence="3">
    <location>
        <begin position="530"/>
        <end position="557"/>
    </location>
</feature>
<dbReference type="SUPFAM" id="SSF56801">
    <property type="entry name" value="Acetyl-CoA synthetase-like"/>
    <property type="match status" value="1"/>
</dbReference>
<organism evidence="5">
    <name type="scientific">uncultured Avibacterium sp</name>
    <dbReference type="NCBI Taxonomy" id="1936169"/>
    <lineage>
        <taxon>Bacteria</taxon>
        <taxon>Pseudomonadati</taxon>
        <taxon>Pseudomonadota</taxon>
        <taxon>Gammaproteobacteria</taxon>
        <taxon>Pasteurellales</taxon>
        <taxon>Pasteurellaceae</taxon>
        <taxon>Avibacterium</taxon>
        <taxon>environmental samples</taxon>
    </lineage>
</organism>
<dbReference type="InterPro" id="IPR042099">
    <property type="entry name" value="ANL_N_sf"/>
</dbReference>
<dbReference type="EMBL" id="CAAHDN010000007">
    <property type="protein sequence ID" value="VGM95065.1"/>
    <property type="molecule type" value="Genomic_DNA"/>
</dbReference>
<keyword evidence="1" id="KW-0547">Nucleotide-binding</keyword>
<dbReference type="AlphaFoldDB" id="A0A486XBL9"/>
<dbReference type="InterPro" id="IPR000873">
    <property type="entry name" value="AMP-dep_synth/lig_dom"/>
</dbReference>
<dbReference type="PANTHER" id="PTHR43272">
    <property type="entry name" value="LONG-CHAIN-FATTY-ACID--COA LIGASE"/>
    <property type="match status" value="1"/>
</dbReference>
<dbReference type="GO" id="GO:0016020">
    <property type="term" value="C:membrane"/>
    <property type="evidence" value="ECO:0007669"/>
    <property type="project" value="TreeGrafter"/>
</dbReference>
<name>A0A486XBL9_9PAST</name>
<dbReference type="InterPro" id="IPR020845">
    <property type="entry name" value="AMP-binding_CS"/>
</dbReference>
<dbReference type="GO" id="GO:0005524">
    <property type="term" value="F:ATP binding"/>
    <property type="evidence" value="ECO:0007669"/>
    <property type="project" value="UniProtKB-KW"/>
</dbReference>
<dbReference type="Gene3D" id="3.40.50.12780">
    <property type="entry name" value="N-terminal domain of ligase-like"/>
    <property type="match status" value="1"/>
</dbReference>
<proteinExistence type="predicted"/>
<evidence type="ECO:0000259" key="4">
    <source>
        <dbReference type="Pfam" id="PF00501"/>
    </source>
</evidence>
<sequence>MTNTLDFHFVSRFQQQAKTLKNNTALRYFGNQQWHDISWADFQQQVNALSLALLAHHIDVQDKIGIFAHNMPRWTVADIATLQIRAITVPIYATNTAQQAAFIINDADIKILFVGDQEQYDQALQIVADCPQLQHIVVMKDSIQLHDHPLACRWADFIATGSQTNSAELQQRLDEKQFNDLFTLIYTSGTTGEPKGVMLDYANLAHQLKAHDQALKPITEQDVSLSFLPFSHIFERAWVAYVLHRGAVNCYIENTDQVRAALSEIRPTLMCAVPRFYEKIYTAIHDKVQQAPKLRRALFNWAMKVGHRYFDRKSQKQPIPFGLKQQFFLADKLVLSKLRNLLGGRIRMMPCGGAKLEPSIGLFFHSIGINIKLGYGMTETTATVSCWEDDHFEPNSIGKLMPGAEVKIGENDEILVRGEMVMRGYYKKPEETAAAFTADGFLKTGDAGQLDEQGHLYITDRIKELMKTSNGKYIAPQHIEGKIGKDKFIEQIAVIADAKKYVSALIVPCFASLEEYAKKLNIKYQDRMELIKHSEIIQLFEKRLNELQKELASFEQVKKFTLLPQAFTTAMNEITPTLKLRRKVILERYKAQIEKMYK</sequence>
<dbReference type="Pfam" id="PF23562">
    <property type="entry name" value="AMP-binding_C_3"/>
    <property type="match status" value="1"/>
</dbReference>
<evidence type="ECO:0000256" key="2">
    <source>
        <dbReference type="ARBA" id="ARBA00022840"/>
    </source>
</evidence>
<dbReference type="GO" id="GO:0004467">
    <property type="term" value="F:long-chain fatty acid-CoA ligase activity"/>
    <property type="evidence" value="ECO:0007669"/>
    <property type="project" value="UniProtKB-EC"/>
</dbReference>
<dbReference type="EC" id="6.2.1.3" evidence="5"/>
<accession>A0A486XBL9</accession>
<protein>
    <submittedName>
        <fullName evidence="5">Long-chain-fatty-acid--CoA ligase FadD15</fullName>
        <ecNumber evidence="5">6.2.1.3</ecNumber>
    </submittedName>
</protein>
<dbReference type="CDD" id="cd05907">
    <property type="entry name" value="VL_LC_FACS_like"/>
    <property type="match status" value="1"/>
</dbReference>
<keyword evidence="2" id="KW-0067">ATP-binding</keyword>
<evidence type="ECO:0000256" key="3">
    <source>
        <dbReference type="SAM" id="Coils"/>
    </source>
</evidence>
<dbReference type="Pfam" id="PF00501">
    <property type="entry name" value="AMP-binding"/>
    <property type="match status" value="1"/>
</dbReference>
<reference evidence="5" key="1">
    <citation type="submission" date="2019-03" db="EMBL/GenBank/DDBJ databases">
        <authorList>
            <consortium name="Pathogen Informatics"/>
        </authorList>
    </citation>
    <scope>NUCLEOTIDE SEQUENCE</scope>
    <source>
        <strain evidence="5">Unknown</strain>
    </source>
</reference>
<keyword evidence="3" id="KW-0175">Coiled coil</keyword>
<keyword evidence="5" id="KW-0436">Ligase</keyword>
<evidence type="ECO:0000256" key="1">
    <source>
        <dbReference type="ARBA" id="ARBA00022741"/>
    </source>
</evidence>
<evidence type="ECO:0000313" key="5">
    <source>
        <dbReference type="EMBL" id="VGM95065.1"/>
    </source>
</evidence>
<dbReference type="PROSITE" id="PS00455">
    <property type="entry name" value="AMP_BINDING"/>
    <property type="match status" value="1"/>
</dbReference>
<feature type="domain" description="AMP-dependent synthetase/ligase" evidence="4">
    <location>
        <begin position="13"/>
        <end position="426"/>
    </location>
</feature>
<gene>
    <name evidence="5" type="ORF">NCTC4101_00421</name>
</gene>
<dbReference type="PANTHER" id="PTHR43272:SF33">
    <property type="entry name" value="AMP-BINDING DOMAIN-CONTAINING PROTEIN-RELATED"/>
    <property type="match status" value="1"/>
</dbReference>